<dbReference type="RefSeq" id="WP_209695331.1">
    <property type="nucleotide sequence ID" value="NZ_BAAAVU010000014.1"/>
</dbReference>
<name>A0ABS4ULV1_9ACTN</name>
<dbReference type="Proteomes" id="UP000755585">
    <property type="component" value="Unassembled WGS sequence"/>
</dbReference>
<keyword evidence="2" id="KW-1185">Reference proteome</keyword>
<protein>
    <submittedName>
        <fullName evidence="1">Uncharacterized protein</fullName>
    </submittedName>
</protein>
<gene>
    <name evidence="1" type="ORF">JOF29_003688</name>
</gene>
<comment type="caution">
    <text evidence="1">The sequence shown here is derived from an EMBL/GenBank/DDBJ whole genome shotgun (WGS) entry which is preliminary data.</text>
</comment>
<dbReference type="EMBL" id="JAGINT010000001">
    <property type="protein sequence ID" value="MBP2352605.1"/>
    <property type="molecule type" value="Genomic_DNA"/>
</dbReference>
<evidence type="ECO:0000313" key="1">
    <source>
        <dbReference type="EMBL" id="MBP2352605.1"/>
    </source>
</evidence>
<accession>A0ABS4ULV1</accession>
<evidence type="ECO:0000313" key="2">
    <source>
        <dbReference type="Proteomes" id="UP000755585"/>
    </source>
</evidence>
<reference evidence="1 2" key="1">
    <citation type="submission" date="2021-03" db="EMBL/GenBank/DDBJ databases">
        <title>Sequencing the genomes of 1000 actinobacteria strains.</title>
        <authorList>
            <person name="Klenk H.-P."/>
        </authorList>
    </citation>
    <scope>NUCLEOTIDE SEQUENCE [LARGE SCALE GENOMIC DNA]</scope>
    <source>
        <strain evidence="1 2">DSM 18824</strain>
    </source>
</reference>
<organism evidence="1 2">
    <name type="scientific">Kribbella aluminosa</name>
    <dbReference type="NCBI Taxonomy" id="416017"/>
    <lineage>
        <taxon>Bacteria</taxon>
        <taxon>Bacillati</taxon>
        <taxon>Actinomycetota</taxon>
        <taxon>Actinomycetes</taxon>
        <taxon>Propionibacteriales</taxon>
        <taxon>Kribbellaceae</taxon>
        <taxon>Kribbella</taxon>
    </lineage>
</organism>
<sequence>MLRLEKALNDLDVAASAASPPVWTAIAAELQVEVRDLRHGLALFSEGVEPPEDGIRRVWDDDAPFVTSEEALSDHTRHHLDEQEDEASAVKLCRGVADLQMLYDVLGSR</sequence>
<proteinExistence type="predicted"/>